<dbReference type="RefSeq" id="WP_019034750.1">
    <property type="nucleotide sequence ID" value="NZ_UGSZ01000001.1"/>
</dbReference>
<name>A0A379C4R7_9FIRM</name>
<dbReference type="GO" id="GO:0031072">
    <property type="term" value="F:heat shock protein binding"/>
    <property type="evidence" value="ECO:0007669"/>
    <property type="project" value="InterPro"/>
</dbReference>
<dbReference type="InterPro" id="IPR008971">
    <property type="entry name" value="HSP40/DnaJ_pept-bd"/>
</dbReference>
<dbReference type="InterPro" id="IPR012724">
    <property type="entry name" value="DnaJ"/>
</dbReference>
<dbReference type="GO" id="GO:0042026">
    <property type="term" value="P:protein refolding"/>
    <property type="evidence" value="ECO:0007669"/>
    <property type="project" value="TreeGrafter"/>
</dbReference>
<protein>
    <recommendedName>
        <fullName evidence="9 10">Chaperone protein DnaJ</fullName>
    </recommendedName>
</protein>
<dbReference type="SMART" id="SM00271">
    <property type="entry name" value="DnaJ"/>
    <property type="match status" value="1"/>
</dbReference>
<dbReference type="HAMAP" id="MF_01152">
    <property type="entry name" value="DnaJ"/>
    <property type="match status" value="1"/>
</dbReference>
<dbReference type="GO" id="GO:0009408">
    <property type="term" value="P:response to heat"/>
    <property type="evidence" value="ECO:0007669"/>
    <property type="project" value="InterPro"/>
</dbReference>
<keyword evidence="6 10" id="KW-0143">Chaperone</keyword>
<dbReference type="GO" id="GO:0008270">
    <property type="term" value="F:zinc ion binding"/>
    <property type="evidence" value="ECO:0007669"/>
    <property type="project" value="UniProtKB-UniRule"/>
</dbReference>
<feature type="binding site" evidence="10">
    <location>
        <position position="191"/>
    </location>
    <ligand>
        <name>Zn(2+)</name>
        <dbReference type="ChEBI" id="CHEBI:29105"/>
        <label>2</label>
    </ligand>
</feature>
<comment type="subcellular location">
    <subcellularLocation>
        <location evidence="10">Cytoplasm</location>
    </subcellularLocation>
</comment>
<dbReference type="PRINTS" id="PR00625">
    <property type="entry name" value="JDOMAIN"/>
</dbReference>
<dbReference type="PANTHER" id="PTHR43096:SF52">
    <property type="entry name" value="DNAJ HOMOLOG 1, MITOCHONDRIAL-RELATED"/>
    <property type="match status" value="1"/>
</dbReference>
<dbReference type="Pfam" id="PF01556">
    <property type="entry name" value="DnaJ_C"/>
    <property type="match status" value="1"/>
</dbReference>
<feature type="binding site" evidence="10">
    <location>
        <position position="205"/>
    </location>
    <ligand>
        <name>Zn(2+)</name>
        <dbReference type="ChEBI" id="CHEBI:29105"/>
        <label>1</label>
    </ligand>
</feature>
<keyword evidence="1 10" id="KW-0235">DNA replication</keyword>
<dbReference type="PANTHER" id="PTHR43096">
    <property type="entry name" value="DNAJ HOMOLOG 1, MITOCHONDRIAL-RELATED"/>
    <property type="match status" value="1"/>
</dbReference>
<comment type="similarity">
    <text evidence="8 10">Belongs to the DnaJ family.</text>
</comment>
<feature type="binding site" evidence="10">
    <location>
        <position position="151"/>
    </location>
    <ligand>
        <name>Zn(2+)</name>
        <dbReference type="ChEBI" id="CHEBI:29105"/>
        <label>1</label>
    </ligand>
</feature>
<dbReference type="InterPro" id="IPR036410">
    <property type="entry name" value="HSP_DnaJ_Cys-rich_dom_sf"/>
</dbReference>
<dbReference type="Proteomes" id="UP000255517">
    <property type="component" value="Unassembled WGS sequence"/>
</dbReference>
<dbReference type="Gene3D" id="1.10.287.110">
    <property type="entry name" value="DnaJ domain"/>
    <property type="match status" value="1"/>
</dbReference>
<dbReference type="CDD" id="cd10719">
    <property type="entry name" value="DnaJ_zf"/>
    <property type="match status" value="1"/>
</dbReference>
<dbReference type="CDD" id="cd10747">
    <property type="entry name" value="DnaJ_C"/>
    <property type="match status" value="1"/>
</dbReference>
<dbReference type="Gene3D" id="6.20.20.10">
    <property type="match status" value="2"/>
</dbReference>
<evidence type="ECO:0000259" key="12">
    <source>
        <dbReference type="PROSITE" id="PS50076"/>
    </source>
</evidence>
<comment type="cofactor">
    <cofactor evidence="10">
        <name>Zn(2+)</name>
        <dbReference type="ChEBI" id="CHEBI:29105"/>
    </cofactor>
    <text evidence="10">Binds 2 Zn(2+) ions per monomer.</text>
</comment>
<dbReference type="InterPro" id="IPR018253">
    <property type="entry name" value="DnaJ_domain_CS"/>
</dbReference>
<keyword evidence="10" id="KW-0963">Cytoplasm</keyword>
<proteinExistence type="inferred from homology"/>
<keyword evidence="4 10" id="KW-0863">Zinc-finger</keyword>
<dbReference type="GO" id="GO:0005737">
    <property type="term" value="C:cytoplasm"/>
    <property type="evidence" value="ECO:0007669"/>
    <property type="project" value="UniProtKB-SubCell"/>
</dbReference>
<evidence type="ECO:0000256" key="11">
    <source>
        <dbReference type="PROSITE-ProRule" id="PRU00546"/>
    </source>
</evidence>
<comment type="subunit">
    <text evidence="10">Homodimer.</text>
</comment>
<dbReference type="AlphaFoldDB" id="A0A379C4R7"/>
<dbReference type="EMBL" id="UGSZ01000001">
    <property type="protein sequence ID" value="SUB56607.1"/>
    <property type="molecule type" value="Genomic_DNA"/>
</dbReference>
<evidence type="ECO:0000256" key="9">
    <source>
        <dbReference type="ARBA" id="ARBA00067609"/>
    </source>
</evidence>
<feature type="binding site" evidence="10">
    <location>
        <position position="208"/>
    </location>
    <ligand>
        <name>Zn(2+)</name>
        <dbReference type="ChEBI" id="CHEBI:29105"/>
        <label>1</label>
    </ligand>
</feature>
<dbReference type="Pfam" id="PF00684">
    <property type="entry name" value="DnaJ_CXXCXGXG"/>
    <property type="match status" value="1"/>
</dbReference>
<dbReference type="GO" id="GO:0005524">
    <property type="term" value="F:ATP binding"/>
    <property type="evidence" value="ECO:0007669"/>
    <property type="project" value="InterPro"/>
</dbReference>
<comment type="function">
    <text evidence="7 10">Participates actively in the response to hyperosmotic and heat shock by preventing the aggregation of stress-denatured proteins and by disaggregating proteins, also in an autonomous, DnaK-independent fashion. Unfolded proteins bind initially to DnaJ; upon interaction with the DnaJ-bound protein, DnaK hydrolyzes its bound ATP, resulting in the formation of a stable complex. GrpE releases ADP from DnaK; ATP binding to DnaK triggers the release of the substrate protein, thus completing the reaction cycle. Several rounds of ATP-dependent interactions between DnaJ, DnaK and GrpE are required for fully efficient folding. Also involved, together with DnaK and GrpE, in the DNA replication of plasmids through activation of initiation proteins.</text>
</comment>
<evidence type="ECO:0000256" key="1">
    <source>
        <dbReference type="ARBA" id="ARBA00022705"/>
    </source>
</evidence>
<dbReference type="InterPro" id="IPR001305">
    <property type="entry name" value="HSP_DnaJ_Cys-rich_dom"/>
</dbReference>
<sequence>MRNFYEILDVTENVTKEELKSSYKKMAKKYHPDLNPGDKEAEEKFKEINYAYEVLSDDEKRQIYDTYGEEGLKGNYSTSGGGFGGFSDIFDDIFDIFGSGGGFSSSSYKRSKNYPQKGTDINVEITLDFFEAVFGCQKEINVKVTDDCPKCHGQKAEPGTSKNTCDKCHGEGQIRVETASAFGRIVRTTICDKCHGSGEIIEKACTKCKGKGKILNSKKINVKIPAGVDNGNIVSLPNQGNSGDNGGGKGDIYVYIKVREDSIFKRRGNDLFIDMPITYSDAVLGGTIKVPTLKKIVDYDIPKATKGGTTFKLKGQGVPFVNKNIKGDLYFTVNILIPKKISEEERKILEKLRDNDTEIKHEQKNFFEKVKDFFD</sequence>
<dbReference type="InterPro" id="IPR002939">
    <property type="entry name" value="DnaJ_C"/>
</dbReference>
<comment type="caution">
    <text evidence="10">Lacks conserved residue(s) required for the propagation of feature annotation.</text>
</comment>
<dbReference type="GO" id="GO:0051082">
    <property type="term" value="F:unfolded protein binding"/>
    <property type="evidence" value="ECO:0007669"/>
    <property type="project" value="UniProtKB-UniRule"/>
</dbReference>
<evidence type="ECO:0000313" key="15">
    <source>
        <dbReference type="Proteomes" id="UP000255517"/>
    </source>
</evidence>
<evidence type="ECO:0000256" key="3">
    <source>
        <dbReference type="ARBA" id="ARBA00022737"/>
    </source>
</evidence>
<feature type="domain" description="CR-type" evidence="13">
    <location>
        <begin position="135"/>
        <end position="217"/>
    </location>
</feature>
<dbReference type="NCBIfam" id="TIGR02349">
    <property type="entry name" value="DnaJ_bact"/>
    <property type="match status" value="1"/>
</dbReference>
<dbReference type="PROSITE" id="PS00636">
    <property type="entry name" value="DNAJ_1"/>
    <property type="match status" value="1"/>
</dbReference>
<evidence type="ECO:0000256" key="2">
    <source>
        <dbReference type="ARBA" id="ARBA00022723"/>
    </source>
</evidence>
<dbReference type="FunFam" id="2.10.230.10:FF:000002">
    <property type="entry name" value="Molecular chaperone DnaJ"/>
    <property type="match status" value="1"/>
</dbReference>
<dbReference type="STRING" id="1122949.GCA_000378725_00948"/>
<dbReference type="SUPFAM" id="SSF49493">
    <property type="entry name" value="HSP40/DnaJ peptide-binding domain"/>
    <property type="match status" value="2"/>
</dbReference>
<feature type="binding site" evidence="10">
    <location>
        <position position="194"/>
    </location>
    <ligand>
        <name>Zn(2+)</name>
        <dbReference type="ChEBI" id="CHEBI:29105"/>
        <label>2</label>
    </ligand>
</feature>
<dbReference type="GO" id="GO:0006260">
    <property type="term" value="P:DNA replication"/>
    <property type="evidence" value="ECO:0007669"/>
    <property type="project" value="UniProtKB-KW"/>
</dbReference>
<evidence type="ECO:0000313" key="14">
    <source>
        <dbReference type="EMBL" id="SUB56607.1"/>
    </source>
</evidence>
<reference evidence="14 15" key="1">
    <citation type="submission" date="2018-06" db="EMBL/GenBank/DDBJ databases">
        <authorList>
            <consortium name="Pathogen Informatics"/>
            <person name="Doyle S."/>
        </authorList>
    </citation>
    <scope>NUCLEOTIDE SEQUENCE [LARGE SCALE GENOMIC DNA]</scope>
    <source>
        <strain evidence="14 15">NCTC13149</strain>
    </source>
</reference>
<keyword evidence="5 10" id="KW-0862">Zinc</keyword>
<evidence type="ECO:0000256" key="10">
    <source>
        <dbReference type="HAMAP-Rule" id="MF_01152"/>
    </source>
</evidence>
<keyword evidence="10 14" id="KW-0346">Stress response</keyword>
<dbReference type="SUPFAM" id="SSF46565">
    <property type="entry name" value="Chaperone J-domain"/>
    <property type="match status" value="1"/>
</dbReference>
<dbReference type="NCBIfam" id="NF008035">
    <property type="entry name" value="PRK10767.1"/>
    <property type="match status" value="1"/>
</dbReference>
<organism evidence="14 15">
    <name type="scientific">Peptoniphilus lacrimalis</name>
    <dbReference type="NCBI Taxonomy" id="33031"/>
    <lineage>
        <taxon>Bacteria</taxon>
        <taxon>Bacillati</taxon>
        <taxon>Bacillota</taxon>
        <taxon>Tissierellia</taxon>
        <taxon>Tissierellales</taxon>
        <taxon>Peptoniphilaceae</taxon>
        <taxon>Peptoniphilus</taxon>
    </lineage>
</organism>
<feature type="binding site" evidence="10">
    <location>
        <position position="148"/>
    </location>
    <ligand>
        <name>Zn(2+)</name>
        <dbReference type="ChEBI" id="CHEBI:29105"/>
        <label>1</label>
    </ligand>
</feature>
<gene>
    <name evidence="14" type="primary">dnaJ_3</name>
    <name evidence="10" type="synonym">dnaJ</name>
    <name evidence="14" type="ORF">NCTC13149_00379</name>
</gene>
<dbReference type="PROSITE" id="PS51188">
    <property type="entry name" value="ZF_CR"/>
    <property type="match status" value="1"/>
</dbReference>
<feature type="binding site" evidence="10">
    <location>
        <position position="165"/>
    </location>
    <ligand>
        <name>Zn(2+)</name>
        <dbReference type="ChEBI" id="CHEBI:29105"/>
        <label>2</label>
    </ligand>
</feature>
<feature type="zinc finger region" description="CR-type" evidence="11">
    <location>
        <begin position="135"/>
        <end position="217"/>
    </location>
</feature>
<evidence type="ECO:0000256" key="5">
    <source>
        <dbReference type="ARBA" id="ARBA00022833"/>
    </source>
</evidence>
<dbReference type="SUPFAM" id="SSF57938">
    <property type="entry name" value="DnaJ/Hsp40 cysteine-rich domain"/>
    <property type="match status" value="1"/>
</dbReference>
<keyword evidence="3 10" id="KW-0677">Repeat</keyword>
<dbReference type="Pfam" id="PF00226">
    <property type="entry name" value="DnaJ"/>
    <property type="match status" value="1"/>
</dbReference>
<dbReference type="FunFam" id="2.60.260.20:FF:000005">
    <property type="entry name" value="Chaperone protein dnaJ 1, mitochondrial"/>
    <property type="match status" value="1"/>
</dbReference>
<keyword evidence="2 10" id="KW-0479">Metal-binding</keyword>
<comment type="domain">
    <text evidence="10">The J domain is necessary and sufficient to stimulate DnaK ATPase activity. Zinc center 1 plays an important role in the autonomous, DnaK-independent chaperone activity of DnaJ. Zinc center 2 is essential for interaction with DnaK and for DnaJ activity.</text>
</comment>
<dbReference type="PROSITE" id="PS50076">
    <property type="entry name" value="DNAJ_2"/>
    <property type="match status" value="1"/>
</dbReference>
<dbReference type="CDD" id="cd06257">
    <property type="entry name" value="DnaJ"/>
    <property type="match status" value="1"/>
</dbReference>
<feature type="domain" description="J" evidence="12">
    <location>
        <begin position="3"/>
        <end position="68"/>
    </location>
</feature>
<dbReference type="FunFam" id="1.10.287.110:FF:000034">
    <property type="entry name" value="Chaperone protein DnaJ"/>
    <property type="match status" value="1"/>
</dbReference>
<evidence type="ECO:0000259" key="13">
    <source>
        <dbReference type="PROSITE" id="PS51188"/>
    </source>
</evidence>
<evidence type="ECO:0000256" key="8">
    <source>
        <dbReference type="ARBA" id="ARBA00061004"/>
    </source>
</evidence>
<evidence type="ECO:0000256" key="6">
    <source>
        <dbReference type="ARBA" id="ARBA00023186"/>
    </source>
</evidence>
<dbReference type="OrthoDB" id="9779889at2"/>
<dbReference type="Gene3D" id="2.60.260.20">
    <property type="entry name" value="Urease metallochaperone UreE, N-terminal domain"/>
    <property type="match status" value="2"/>
</dbReference>
<accession>A0A379C4R7</accession>
<evidence type="ECO:0000256" key="4">
    <source>
        <dbReference type="ARBA" id="ARBA00022771"/>
    </source>
</evidence>
<feature type="binding site" evidence="10">
    <location>
        <position position="168"/>
    </location>
    <ligand>
        <name>Zn(2+)</name>
        <dbReference type="ChEBI" id="CHEBI:29105"/>
        <label>2</label>
    </ligand>
</feature>
<dbReference type="InterPro" id="IPR001623">
    <property type="entry name" value="DnaJ_domain"/>
</dbReference>
<evidence type="ECO:0000256" key="7">
    <source>
        <dbReference type="ARBA" id="ARBA00053423"/>
    </source>
</evidence>
<dbReference type="InterPro" id="IPR036869">
    <property type="entry name" value="J_dom_sf"/>
</dbReference>